<evidence type="ECO:0000313" key="1">
    <source>
        <dbReference type="EMBL" id="ORX96853.1"/>
    </source>
</evidence>
<gene>
    <name evidence="1" type="ORF">BCR34DRAFT_176355</name>
</gene>
<keyword evidence="2" id="KW-1185">Reference proteome</keyword>
<reference evidence="1 2" key="1">
    <citation type="submission" date="2016-07" db="EMBL/GenBank/DDBJ databases">
        <title>Pervasive Adenine N6-methylation of Active Genes in Fungi.</title>
        <authorList>
            <consortium name="DOE Joint Genome Institute"/>
            <person name="Mondo S.J."/>
            <person name="Dannebaum R.O."/>
            <person name="Kuo R.C."/>
            <person name="Labutti K."/>
            <person name="Haridas S."/>
            <person name="Kuo A."/>
            <person name="Salamov A."/>
            <person name="Ahrendt S.R."/>
            <person name="Lipzen A."/>
            <person name="Sullivan W."/>
            <person name="Andreopoulos W.B."/>
            <person name="Clum A."/>
            <person name="Lindquist E."/>
            <person name="Daum C."/>
            <person name="Ramamoorthy G.K."/>
            <person name="Gryganskyi A."/>
            <person name="Culley D."/>
            <person name="Magnuson J.K."/>
            <person name="James T.Y."/>
            <person name="O'Malley M.A."/>
            <person name="Stajich J.E."/>
            <person name="Spatafora J.W."/>
            <person name="Visel A."/>
            <person name="Grigoriev I.V."/>
        </authorList>
    </citation>
    <scope>NUCLEOTIDE SEQUENCE [LARGE SCALE GENOMIC DNA]</scope>
    <source>
        <strain evidence="1 2">CBS 115471</strain>
    </source>
</reference>
<proteinExistence type="predicted"/>
<dbReference type="AlphaFoldDB" id="A0A1Y1YG29"/>
<dbReference type="Proteomes" id="UP000193144">
    <property type="component" value="Unassembled WGS sequence"/>
</dbReference>
<name>A0A1Y1YG29_9PLEO</name>
<dbReference type="EMBL" id="MCFA01000246">
    <property type="protein sequence ID" value="ORX96853.1"/>
    <property type="molecule type" value="Genomic_DNA"/>
</dbReference>
<protein>
    <submittedName>
        <fullName evidence="1">Uncharacterized protein</fullName>
    </submittedName>
</protein>
<comment type="caution">
    <text evidence="1">The sequence shown here is derived from an EMBL/GenBank/DDBJ whole genome shotgun (WGS) entry which is preliminary data.</text>
</comment>
<sequence>MIRVHSTERGSKTKRMDGIGSKCIEGIWRVERRGLVCAKRIPKGDQTIGSMVARELLENKNFHGIRGNKAELAKPSRLRRFAKLEARAFATIIRSREKRIIQEAKTAKLALKTSQARNHFVVTATTTSITKLSLQQHFKPNTSASSPRTKTSVLCRGYIRDN</sequence>
<accession>A0A1Y1YG29</accession>
<evidence type="ECO:0000313" key="2">
    <source>
        <dbReference type="Proteomes" id="UP000193144"/>
    </source>
</evidence>
<organism evidence="1 2">
    <name type="scientific">Clohesyomyces aquaticus</name>
    <dbReference type="NCBI Taxonomy" id="1231657"/>
    <lineage>
        <taxon>Eukaryota</taxon>
        <taxon>Fungi</taxon>
        <taxon>Dikarya</taxon>
        <taxon>Ascomycota</taxon>
        <taxon>Pezizomycotina</taxon>
        <taxon>Dothideomycetes</taxon>
        <taxon>Pleosporomycetidae</taxon>
        <taxon>Pleosporales</taxon>
        <taxon>Lindgomycetaceae</taxon>
        <taxon>Clohesyomyces</taxon>
    </lineage>
</organism>